<dbReference type="GO" id="GO:0030527">
    <property type="term" value="F:structural constituent of chromatin"/>
    <property type="evidence" value="ECO:0007669"/>
    <property type="project" value="InterPro"/>
</dbReference>
<dbReference type="EMBL" id="CP012023">
    <property type="protein sequence ID" value="ALI56204.1"/>
    <property type="molecule type" value="Genomic_DNA"/>
</dbReference>
<dbReference type="STRING" id="1397108.IMCC12053_2257"/>
<dbReference type="InterPro" id="IPR000119">
    <property type="entry name" value="Hist_DNA-bd"/>
</dbReference>
<feature type="region of interest" description="Disordered" evidence="3">
    <location>
        <begin position="1"/>
        <end position="23"/>
    </location>
</feature>
<proteinExistence type="inferred from homology"/>
<dbReference type="RefSeq" id="WP_062219022.1">
    <property type="nucleotide sequence ID" value="NZ_CP012023.1"/>
</dbReference>
<dbReference type="PATRIC" id="fig|1397108.4.peg.2308"/>
<dbReference type="KEGG" id="cmar:IMCC12053_2257"/>
<dbReference type="Proteomes" id="UP000064920">
    <property type="component" value="Chromosome"/>
</dbReference>
<gene>
    <name evidence="4" type="ORF">IMCC12053_2257</name>
</gene>
<evidence type="ECO:0000313" key="4">
    <source>
        <dbReference type="EMBL" id="ALI56204.1"/>
    </source>
</evidence>
<sequence>MAKSPTKTPADTSAPKKTAATKTAVAKSAAAKAAKPTVVAASAVDIPVPAVVTELAKKDFLDRVTETSGAKRGTAKKIVDAVLMELGDALQRGENVNLPPLGKVSINRLKEAPNAHVVIAKIRRSKLMVEASKMPDTPSEVEGDTDD</sequence>
<dbReference type="Gene3D" id="4.10.520.10">
    <property type="entry name" value="IHF-like DNA-binding proteins"/>
    <property type="match status" value="1"/>
</dbReference>
<dbReference type="GO" id="GO:0003677">
    <property type="term" value="F:DNA binding"/>
    <property type="evidence" value="ECO:0007669"/>
    <property type="project" value="UniProtKB-KW"/>
</dbReference>
<dbReference type="InterPro" id="IPR010992">
    <property type="entry name" value="IHF-like_DNA-bd_dom_sf"/>
</dbReference>
<accession>A0A0N9ZR48</accession>
<comment type="similarity">
    <text evidence="1">Belongs to the bacterial histone-like protein family.</text>
</comment>
<name>A0A0N9ZR48_9RHOB</name>
<dbReference type="SUPFAM" id="SSF47729">
    <property type="entry name" value="IHF-like DNA-binding proteins"/>
    <property type="match status" value="1"/>
</dbReference>
<keyword evidence="5" id="KW-1185">Reference proteome</keyword>
<evidence type="ECO:0000256" key="2">
    <source>
        <dbReference type="ARBA" id="ARBA00023125"/>
    </source>
</evidence>
<dbReference type="Pfam" id="PF00216">
    <property type="entry name" value="Bac_DNA_binding"/>
    <property type="match status" value="1"/>
</dbReference>
<reference evidence="4 5" key="1">
    <citation type="submission" date="2015-05" db="EMBL/GenBank/DDBJ databases">
        <authorList>
            <person name="Wang D.B."/>
            <person name="Wang M."/>
        </authorList>
    </citation>
    <scope>NUCLEOTIDE SEQUENCE [LARGE SCALE GENOMIC DNA]</scope>
    <source>
        <strain evidence="4 5">IMCC 12053</strain>
    </source>
</reference>
<evidence type="ECO:0000313" key="5">
    <source>
        <dbReference type="Proteomes" id="UP000064920"/>
    </source>
</evidence>
<protein>
    <submittedName>
        <fullName evidence="4">DNA-binding protein HU, putative</fullName>
    </submittedName>
</protein>
<evidence type="ECO:0000256" key="1">
    <source>
        <dbReference type="ARBA" id="ARBA00010529"/>
    </source>
</evidence>
<organism evidence="4 5">
    <name type="scientific">Celeribacter marinus</name>
    <dbReference type="NCBI Taxonomy" id="1397108"/>
    <lineage>
        <taxon>Bacteria</taxon>
        <taxon>Pseudomonadati</taxon>
        <taxon>Pseudomonadota</taxon>
        <taxon>Alphaproteobacteria</taxon>
        <taxon>Rhodobacterales</taxon>
        <taxon>Roseobacteraceae</taxon>
        <taxon>Celeribacter</taxon>
    </lineage>
</organism>
<dbReference type="AlphaFoldDB" id="A0A0N9ZR48"/>
<evidence type="ECO:0000256" key="3">
    <source>
        <dbReference type="SAM" id="MobiDB-lite"/>
    </source>
</evidence>
<keyword evidence="2 4" id="KW-0238">DNA-binding</keyword>